<comment type="subunit">
    <text evidence="5">Homodimer. Homodimerization may be required to stabilize the binding of ScpA to the Smc head domains. Component of a cohesin-like complex composed of ScpA, ScpB and the Smc homodimer, in which ScpA and ScpB bind to the head domain of Smc. The presence of the three proteins is required for the association of the complex with DNA.</text>
</comment>
<dbReference type="InterPro" id="IPR005234">
    <property type="entry name" value="ScpB_csome_segregation"/>
</dbReference>
<evidence type="ECO:0000256" key="1">
    <source>
        <dbReference type="ARBA" id="ARBA00022490"/>
    </source>
</evidence>
<evidence type="ECO:0000313" key="7">
    <source>
        <dbReference type="Proteomes" id="UP000197032"/>
    </source>
</evidence>
<dbReference type="Gene3D" id="1.10.10.10">
    <property type="entry name" value="Winged helix-like DNA-binding domain superfamily/Winged helix DNA-binding domain"/>
    <property type="match status" value="2"/>
</dbReference>
<keyword evidence="1 5" id="KW-0963">Cytoplasm</keyword>
<evidence type="ECO:0000313" key="6">
    <source>
        <dbReference type="EMBL" id="GAW93912.1"/>
    </source>
</evidence>
<organism evidence="6 7">
    <name type="scientific">Calderihabitans maritimus</name>
    <dbReference type="NCBI Taxonomy" id="1246530"/>
    <lineage>
        <taxon>Bacteria</taxon>
        <taxon>Bacillati</taxon>
        <taxon>Bacillota</taxon>
        <taxon>Clostridia</taxon>
        <taxon>Neomoorellales</taxon>
        <taxon>Calderihabitantaceae</taxon>
        <taxon>Calderihabitans</taxon>
    </lineage>
</organism>
<keyword evidence="4 5" id="KW-0131">Cell cycle</keyword>
<dbReference type="PANTHER" id="PTHR34298:SF2">
    <property type="entry name" value="SEGREGATION AND CONDENSATION PROTEIN B"/>
    <property type="match status" value="1"/>
</dbReference>
<reference evidence="7" key="1">
    <citation type="journal article" date="2017" name="Appl. Environ. Microbiol.">
        <title>Genomic analysis of Calderihabitans maritimus KKC1, a thermophilic hydrogenogenic carboxydotrophic bacterium isolated from marine sediment.</title>
        <authorList>
            <person name="Omae K."/>
            <person name="Yoneda Y."/>
            <person name="Fukuyama Y."/>
            <person name="Yoshida T."/>
            <person name="Sako Y."/>
        </authorList>
    </citation>
    <scope>NUCLEOTIDE SEQUENCE [LARGE SCALE GENOMIC DNA]</scope>
    <source>
        <strain evidence="7">KKC1</strain>
    </source>
</reference>
<proteinExistence type="inferred from homology"/>
<dbReference type="PIRSF" id="PIRSF019345">
    <property type="entry name" value="ScpB"/>
    <property type="match status" value="1"/>
</dbReference>
<comment type="subcellular location">
    <subcellularLocation>
        <location evidence="5">Cytoplasm</location>
    </subcellularLocation>
    <text evidence="5">Associated with two foci at the outer edges of the nucleoid region in young cells, and at four foci within both cell halves in older cells.</text>
</comment>
<dbReference type="InterPro" id="IPR036390">
    <property type="entry name" value="WH_DNA-bd_sf"/>
</dbReference>
<dbReference type="PANTHER" id="PTHR34298">
    <property type="entry name" value="SEGREGATION AND CONDENSATION PROTEIN B"/>
    <property type="match status" value="1"/>
</dbReference>
<dbReference type="GO" id="GO:0051301">
    <property type="term" value="P:cell division"/>
    <property type="evidence" value="ECO:0007669"/>
    <property type="project" value="UniProtKB-KW"/>
</dbReference>
<comment type="similarity">
    <text evidence="5">Belongs to the ScpB family.</text>
</comment>
<dbReference type="GO" id="GO:0005737">
    <property type="term" value="C:cytoplasm"/>
    <property type="evidence" value="ECO:0007669"/>
    <property type="project" value="UniProtKB-SubCell"/>
</dbReference>
<accession>A0A1Z5HWK1</accession>
<gene>
    <name evidence="5" type="primary">scpB</name>
    <name evidence="6" type="ORF">KKC1_30340</name>
</gene>
<comment type="function">
    <text evidence="5">Participates in chromosomal partition during cell division. May act via the formation of a condensin-like complex containing Smc and ScpA that pull DNA away from mid-cell into both cell halves.</text>
</comment>
<keyword evidence="7" id="KW-1185">Reference proteome</keyword>
<name>A0A1Z5HWK1_9FIRM</name>
<protein>
    <recommendedName>
        <fullName evidence="5">Segregation and condensation protein B</fullName>
    </recommendedName>
</protein>
<evidence type="ECO:0000256" key="4">
    <source>
        <dbReference type="ARBA" id="ARBA00023306"/>
    </source>
</evidence>
<dbReference type="HAMAP" id="MF_01804">
    <property type="entry name" value="ScpB"/>
    <property type="match status" value="1"/>
</dbReference>
<dbReference type="Proteomes" id="UP000197032">
    <property type="component" value="Unassembled WGS sequence"/>
</dbReference>
<comment type="caution">
    <text evidence="6">The sequence shown here is derived from an EMBL/GenBank/DDBJ whole genome shotgun (WGS) entry which is preliminary data.</text>
</comment>
<dbReference type="SUPFAM" id="SSF46785">
    <property type="entry name" value="Winged helix' DNA-binding domain"/>
    <property type="match status" value="2"/>
</dbReference>
<dbReference type="GO" id="GO:0051304">
    <property type="term" value="P:chromosome separation"/>
    <property type="evidence" value="ECO:0007669"/>
    <property type="project" value="InterPro"/>
</dbReference>
<dbReference type="InterPro" id="IPR036388">
    <property type="entry name" value="WH-like_DNA-bd_sf"/>
</dbReference>
<dbReference type="Pfam" id="PF04079">
    <property type="entry name" value="SMC_ScpB"/>
    <property type="match status" value="1"/>
</dbReference>
<evidence type="ECO:0000256" key="3">
    <source>
        <dbReference type="ARBA" id="ARBA00022829"/>
    </source>
</evidence>
<evidence type="ECO:0000256" key="5">
    <source>
        <dbReference type="HAMAP-Rule" id="MF_01804"/>
    </source>
</evidence>
<dbReference type="AlphaFoldDB" id="A0A1Z5HWK1"/>
<dbReference type="GO" id="GO:0006260">
    <property type="term" value="P:DNA replication"/>
    <property type="evidence" value="ECO:0007669"/>
    <property type="project" value="UniProtKB-UniRule"/>
</dbReference>
<dbReference type="OrthoDB" id="9806226at2"/>
<keyword evidence="3 5" id="KW-0159">Chromosome partition</keyword>
<sequence length="177" mass="20047">MDSGEAKAVIECLLFVAREPLTLKTIGEIVGMKEKEVRQLLEELMQSYNNGSHGIRLLEVANGYQFCTRPEFASYIEKLYQPQIQMLSKAALETLAIIAYKQPITRAEIETIRGVKSDRVISTLLERRLIQEVGRREGPGRPILYGTTDEFLRSFGLKSLEELPNLEELAACGREEE</sequence>
<dbReference type="EMBL" id="BDGJ01000187">
    <property type="protein sequence ID" value="GAW93912.1"/>
    <property type="molecule type" value="Genomic_DNA"/>
</dbReference>
<evidence type="ECO:0000256" key="2">
    <source>
        <dbReference type="ARBA" id="ARBA00022618"/>
    </source>
</evidence>
<dbReference type="NCBIfam" id="TIGR00281">
    <property type="entry name" value="SMC-Scp complex subunit ScpB"/>
    <property type="match status" value="1"/>
</dbReference>
<dbReference type="RefSeq" id="WP_088554966.1">
    <property type="nucleotide sequence ID" value="NZ_BDGJ01000187.1"/>
</dbReference>
<keyword evidence="2 5" id="KW-0132">Cell division</keyword>